<evidence type="ECO:0000313" key="4">
    <source>
        <dbReference type="EMBL" id="KAI3552818.1"/>
    </source>
</evidence>
<evidence type="ECO:0000259" key="3">
    <source>
        <dbReference type="Pfam" id="PF17111"/>
    </source>
</evidence>
<evidence type="ECO:0000256" key="1">
    <source>
        <dbReference type="PROSITE-ProRule" id="PRU00023"/>
    </source>
</evidence>
<dbReference type="AlphaFoldDB" id="A0A9P9XFE3"/>
<feature type="repeat" description="ANK" evidence="1">
    <location>
        <begin position="544"/>
        <end position="576"/>
    </location>
</feature>
<dbReference type="Gene3D" id="1.25.40.20">
    <property type="entry name" value="Ankyrin repeat-containing domain"/>
    <property type="match status" value="2"/>
</dbReference>
<dbReference type="Pfam" id="PF12796">
    <property type="entry name" value="Ank_2"/>
    <property type="match status" value="2"/>
</dbReference>
<dbReference type="Pfam" id="PF17111">
    <property type="entry name" value="PigL_N"/>
    <property type="match status" value="1"/>
</dbReference>
<keyword evidence="1" id="KW-0040">ANK repeat</keyword>
<dbReference type="OrthoDB" id="4828964at2759"/>
<accession>A0A9P9XFE3</accession>
<organism evidence="4 5">
    <name type="scientific">Colletotrichum abscissum</name>
    <dbReference type="NCBI Taxonomy" id="1671311"/>
    <lineage>
        <taxon>Eukaryota</taxon>
        <taxon>Fungi</taxon>
        <taxon>Dikarya</taxon>
        <taxon>Ascomycota</taxon>
        <taxon>Pezizomycotina</taxon>
        <taxon>Sordariomycetes</taxon>
        <taxon>Hypocreomycetidae</taxon>
        <taxon>Glomerellales</taxon>
        <taxon>Glomerellaceae</taxon>
        <taxon>Colletotrichum</taxon>
        <taxon>Colletotrichum acutatum species complex</taxon>
    </lineage>
</organism>
<evidence type="ECO:0000313" key="5">
    <source>
        <dbReference type="Proteomes" id="UP001056436"/>
    </source>
</evidence>
<keyword evidence="5" id="KW-1185">Reference proteome</keyword>
<feature type="domain" description="Azaphilone pigments biosynthesis cluster protein L N-terminal" evidence="3">
    <location>
        <begin position="1"/>
        <end position="203"/>
    </location>
</feature>
<dbReference type="PANTHER" id="PTHR46224:SF64">
    <property type="entry name" value="IQ MOTIF AND ANKYRIN REPEAT DOMAIN-CONTAINING PROTEIN 1"/>
    <property type="match status" value="1"/>
</dbReference>
<feature type="compositionally biased region" description="Basic and acidic residues" evidence="2">
    <location>
        <begin position="705"/>
        <end position="719"/>
    </location>
</feature>
<protein>
    <submittedName>
        <fullName evidence="4">B-cell lymphoma 3-encoded protein</fullName>
    </submittedName>
</protein>
<feature type="repeat" description="ANK" evidence="1">
    <location>
        <begin position="408"/>
        <end position="440"/>
    </location>
</feature>
<dbReference type="InterPro" id="IPR051616">
    <property type="entry name" value="Cul2-RING_E3_ligase_SR"/>
</dbReference>
<gene>
    <name evidence="4" type="ORF">CABS02_07035</name>
</gene>
<dbReference type="InterPro" id="IPR036770">
    <property type="entry name" value="Ankyrin_rpt-contain_sf"/>
</dbReference>
<dbReference type="SMART" id="SM00248">
    <property type="entry name" value="ANK"/>
    <property type="match status" value="6"/>
</dbReference>
<evidence type="ECO:0000256" key="2">
    <source>
        <dbReference type="SAM" id="MobiDB-lite"/>
    </source>
</evidence>
<dbReference type="PROSITE" id="PS50088">
    <property type="entry name" value="ANK_REPEAT"/>
    <property type="match status" value="3"/>
</dbReference>
<dbReference type="EMBL" id="SDAQ01000036">
    <property type="protein sequence ID" value="KAI3552818.1"/>
    <property type="molecule type" value="Genomic_DNA"/>
</dbReference>
<reference evidence="4" key="1">
    <citation type="submission" date="2019-01" db="EMBL/GenBank/DDBJ databases">
        <title>Colletotrichum abscissum LGMF1257.</title>
        <authorList>
            <person name="Baroncelli R."/>
        </authorList>
    </citation>
    <scope>NUCLEOTIDE SEQUENCE</scope>
    <source>
        <strain evidence="4">Ca142</strain>
    </source>
</reference>
<dbReference type="PANTHER" id="PTHR46224">
    <property type="entry name" value="ANKYRIN REPEAT FAMILY PROTEIN"/>
    <property type="match status" value="1"/>
</dbReference>
<feature type="repeat" description="ANK" evidence="1">
    <location>
        <begin position="511"/>
        <end position="543"/>
    </location>
</feature>
<feature type="region of interest" description="Disordered" evidence="2">
    <location>
        <begin position="692"/>
        <end position="719"/>
    </location>
</feature>
<comment type="caution">
    <text evidence="4">The sequence shown here is derived from an EMBL/GenBank/DDBJ whole genome shotgun (WGS) entry which is preliminary data.</text>
</comment>
<name>A0A9P9XFE3_9PEZI</name>
<dbReference type="InterPro" id="IPR002110">
    <property type="entry name" value="Ankyrin_rpt"/>
</dbReference>
<dbReference type="Proteomes" id="UP001056436">
    <property type="component" value="Unassembled WGS sequence"/>
</dbReference>
<dbReference type="InterPro" id="IPR031348">
    <property type="entry name" value="PigL_N"/>
</dbReference>
<sequence length="719" mass="78866">MDPLSISAGIIAITTVAAQVANLLAGIREDWDSLPGRMHALSNEIQDFNVVLQQVAIAVKERRVSGQDAYGESTLLPLLIRGNNVLVDLKAILERLLATGTKKKEAISRVLMWRREQGTVSSLQEQIKQVKSSLNVLLGASNSQDMMHVRLCLEELSLKISHSKDSVYPEKEAQDDFIQALLNEHHGTMKESLNRSYSQVDERLNKLEALLQAQATDIHTSQVTQVGRLYNASTPPARRRVVRAVSPASAARIQKKSAKSPSFMDRMVGQLMLGYSGLPLLSTECDSAACIKGQTPAVNVEYWFPLGWALYGQQYETCKFLMSAGADPTYKPIAPSDDCPSDKAGDIILRANISQEVIEILRLIAEGSDFNERQNFARIHKIVLGLCIGDLEEEIRQDPKSLDFPDGTGRTALQWAAARGDERAVVTLLSWGADPNNMDKKLNTPLTLAANQNQSVCVRLLLEAGALPDPELPPPVKFGTPLNCAARNAPDPVLMKTLLDFNAKIEASGVDGVTPLLHVARGNSAAHAMLLLEYGADINATSKAGQTPLTAAIQYNNHSVLKLLLERWFDYNECPRLKGPNLLETVARYADVETILLLTAAEHLRSYPDKTYILDHYKEVIDGRNDSSDELSVAFDELLSVLKMEAKAHGSIDELMESGLLNPLDYGIESEEDSSSDLLVFEDAKEMLDISSNSSSPIRTSCPAHDLEESLEEKTGGNC</sequence>
<dbReference type="PROSITE" id="PS50297">
    <property type="entry name" value="ANK_REP_REGION"/>
    <property type="match status" value="2"/>
</dbReference>
<dbReference type="SUPFAM" id="SSF48403">
    <property type="entry name" value="Ankyrin repeat"/>
    <property type="match status" value="1"/>
</dbReference>
<proteinExistence type="predicted"/>